<dbReference type="OrthoDB" id="9815592at2"/>
<dbReference type="RefSeq" id="WP_089275002.1">
    <property type="nucleotide sequence ID" value="NZ_FZOC01000006.1"/>
</dbReference>
<dbReference type="EMBL" id="FZOC01000006">
    <property type="protein sequence ID" value="SNS11434.1"/>
    <property type="molecule type" value="Genomic_DNA"/>
</dbReference>
<dbReference type="PANTHER" id="PTHR23416:SF78">
    <property type="entry name" value="LIPOPOLYSACCHARIDE BIOSYNTHESIS O-ACETYL TRANSFERASE WBBJ-RELATED"/>
    <property type="match status" value="1"/>
</dbReference>
<dbReference type="InterPro" id="IPR011004">
    <property type="entry name" value="Trimer_LpxA-like_sf"/>
</dbReference>
<dbReference type="PANTHER" id="PTHR23416">
    <property type="entry name" value="SIALIC ACID SYNTHASE-RELATED"/>
    <property type="match status" value="1"/>
</dbReference>
<accession>A0A239BWK2</accession>
<gene>
    <name evidence="1" type="ORF">SAMN04488503_2802</name>
</gene>
<protein>
    <recommendedName>
        <fullName evidence="3">Acyltransferase</fullName>
    </recommendedName>
</protein>
<evidence type="ECO:0008006" key="3">
    <source>
        <dbReference type="Google" id="ProtNLM"/>
    </source>
</evidence>
<dbReference type="AlphaFoldDB" id="A0A239BWK2"/>
<dbReference type="SUPFAM" id="SSF51161">
    <property type="entry name" value="Trimeric LpxA-like enzymes"/>
    <property type="match status" value="1"/>
</dbReference>
<dbReference type="InterPro" id="IPR051159">
    <property type="entry name" value="Hexapeptide_acetyltransf"/>
</dbReference>
<reference evidence="1 2" key="1">
    <citation type="submission" date="2017-06" db="EMBL/GenBank/DDBJ databases">
        <authorList>
            <person name="Kim H.J."/>
            <person name="Triplett B.A."/>
        </authorList>
    </citation>
    <scope>NUCLEOTIDE SEQUENCE [LARGE SCALE GENOMIC DNA]</scope>
    <source>
        <strain evidence="1 2">DSM 13116</strain>
    </source>
</reference>
<keyword evidence="2" id="KW-1185">Reference proteome</keyword>
<dbReference type="Gene3D" id="2.160.10.10">
    <property type="entry name" value="Hexapeptide repeat proteins"/>
    <property type="match status" value="1"/>
</dbReference>
<sequence>MSLPDALRSHYWTWRLRLAGAAVGRNLRVQGPLRILLRDGASLKNLHVGDDVTLGGTTYLRMRAGGRVRIGQRVSLGTEVWLVAANAALLELGDDVQVGSYCLLNGGHGLSIGADSWLAGFVYLNSSDHKIEPGRLIREQGYTGAAIAIGPDNWLGGHSFICKGVRTGRGVVVGAGAVVTKSFGDEAIVAGNPARLLRRRGEPRRGQSATEARHDA</sequence>
<organism evidence="1 2">
    <name type="scientific">Humidesulfovibrio mexicanus</name>
    <dbReference type="NCBI Taxonomy" id="147047"/>
    <lineage>
        <taxon>Bacteria</taxon>
        <taxon>Pseudomonadati</taxon>
        <taxon>Thermodesulfobacteriota</taxon>
        <taxon>Desulfovibrionia</taxon>
        <taxon>Desulfovibrionales</taxon>
        <taxon>Desulfovibrionaceae</taxon>
        <taxon>Humidesulfovibrio</taxon>
    </lineage>
</organism>
<evidence type="ECO:0000313" key="2">
    <source>
        <dbReference type="Proteomes" id="UP000198324"/>
    </source>
</evidence>
<dbReference type="Proteomes" id="UP000198324">
    <property type="component" value="Unassembled WGS sequence"/>
</dbReference>
<name>A0A239BWK2_9BACT</name>
<proteinExistence type="predicted"/>
<evidence type="ECO:0000313" key="1">
    <source>
        <dbReference type="EMBL" id="SNS11434.1"/>
    </source>
</evidence>